<accession>A0A1Y5P1S5</accession>
<proteinExistence type="predicted"/>
<protein>
    <submittedName>
        <fullName evidence="2">Uncharacterized protein</fullName>
    </submittedName>
</protein>
<keyword evidence="1" id="KW-0472">Membrane</keyword>
<reference evidence="2" key="1">
    <citation type="submission" date="2016-03" db="EMBL/GenBank/DDBJ databases">
        <authorList>
            <person name="Ploux O."/>
        </authorList>
    </citation>
    <scope>NUCLEOTIDE SEQUENCE</scope>
    <source>
        <strain evidence="2">UC10</strain>
    </source>
</reference>
<dbReference type="AlphaFoldDB" id="A0A1Y5P1S5"/>
<name>A0A1Y5P1S5_9MYCO</name>
<feature type="transmembrane region" description="Helical" evidence="1">
    <location>
        <begin position="38"/>
        <end position="59"/>
    </location>
</feature>
<gene>
    <name evidence="2" type="ORF">MHPYR_140091</name>
</gene>
<evidence type="ECO:0000313" key="2">
    <source>
        <dbReference type="EMBL" id="SBS72644.1"/>
    </source>
</evidence>
<keyword evidence="1" id="KW-0812">Transmembrane</keyword>
<organism evidence="2">
    <name type="scientific">uncultured Mycobacterium sp</name>
    <dbReference type="NCBI Taxonomy" id="171292"/>
    <lineage>
        <taxon>Bacteria</taxon>
        <taxon>Bacillati</taxon>
        <taxon>Actinomycetota</taxon>
        <taxon>Actinomycetes</taxon>
        <taxon>Mycobacteriales</taxon>
        <taxon>Mycobacteriaceae</taxon>
        <taxon>Mycobacterium</taxon>
        <taxon>environmental samples</taxon>
    </lineage>
</organism>
<sequence>MTEPSAAPAEEQFPGYALPPGNYVVAEGRRRVRFSRTVGVWVAGIVVVALTLVGVSLMVTKKVPRYMCPPECGAPPMGTPVTGLPRFTAPDGSFSVSYPAPGSAYEVETKGNGVTAKFTGGDTGVLQLFSEPANGRSAQTIARDLLKQKFPDAKIAYEIPNAMVGYQPGYGEVADSWPQGTSNSYIRIRTVLLVSVKNDLALVAGAVGPYHAFGPDFGPGLPSGANVQIAQDMGKYVNSFTWNGDPAR</sequence>
<dbReference type="EMBL" id="FLQS01000006">
    <property type="protein sequence ID" value="SBS72644.1"/>
    <property type="molecule type" value="Genomic_DNA"/>
</dbReference>
<evidence type="ECO:0000256" key="1">
    <source>
        <dbReference type="SAM" id="Phobius"/>
    </source>
</evidence>
<keyword evidence="1" id="KW-1133">Transmembrane helix</keyword>